<protein>
    <recommendedName>
        <fullName evidence="3">Nephrocystin 3-like N-terminal domain-containing protein</fullName>
    </recommendedName>
</protein>
<reference evidence="4" key="2">
    <citation type="submission" date="2023-06" db="EMBL/GenBank/DDBJ databases">
        <authorList>
            <consortium name="Lawrence Berkeley National Laboratory"/>
            <person name="Haridas S."/>
            <person name="Hensen N."/>
            <person name="Bonometti L."/>
            <person name="Westerberg I."/>
            <person name="Brannstrom I.O."/>
            <person name="Guillou S."/>
            <person name="Cros-Aarteil S."/>
            <person name="Calhoun S."/>
            <person name="Kuo A."/>
            <person name="Mondo S."/>
            <person name="Pangilinan J."/>
            <person name="Riley R."/>
            <person name="Labutti K."/>
            <person name="Andreopoulos B."/>
            <person name="Lipzen A."/>
            <person name="Chen C."/>
            <person name="Yanf M."/>
            <person name="Daum C."/>
            <person name="Ng V."/>
            <person name="Clum A."/>
            <person name="Steindorff A."/>
            <person name="Ohm R."/>
            <person name="Martin F."/>
            <person name="Silar P."/>
            <person name="Natvig D."/>
            <person name="Lalanne C."/>
            <person name="Gautier V."/>
            <person name="Ament-Velasquez S.L."/>
            <person name="Kruys A."/>
            <person name="Hutchinson M.I."/>
            <person name="Powell A.J."/>
            <person name="Barry K."/>
            <person name="Miller A.N."/>
            <person name="Grigoriev I.V."/>
            <person name="Debuchy R."/>
            <person name="Gladieux P."/>
            <person name="Thoren M.H."/>
            <person name="Johannesson H."/>
        </authorList>
    </citation>
    <scope>NUCLEOTIDE SEQUENCE</scope>
    <source>
        <strain evidence="4">CBS 118394</strain>
    </source>
</reference>
<feature type="region of interest" description="Disordered" evidence="2">
    <location>
        <begin position="396"/>
        <end position="415"/>
    </location>
</feature>
<evidence type="ECO:0000256" key="1">
    <source>
        <dbReference type="ARBA" id="ARBA00022737"/>
    </source>
</evidence>
<keyword evidence="5" id="KW-1185">Reference proteome</keyword>
<dbReference type="EMBL" id="JAUEDM010000001">
    <property type="protein sequence ID" value="KAK3329653.1"/>
    <property type="molecule type" value="Genomic_DNA"/>
</dbReference>
<organism evidence="4 5">
    <name type="scientific">Apodospora peruviana</name>
    <dbReference type="NCBI Taxonomy" id="516989"/>
    <lineage>
        <taxon>Eukaryota</taxon>
        <taxon>Fungi</taxon>
        <taxon>Dikarya</taxon>
        <taxon>Ascomycota</taxon>
        <taxon>Pezizomycotina</taxon>
        <taxon>Sordariomycetes</taxon>
        <taxon>Sordariomycetidae</taxon>
        <taxon>Sordariales</taxon>
        <taxon>Lasiosphaeriaceae</taxon>
        <taxon>Apodospora</taxon>
    </lineage>
</organism>
<dbReference type="Proteomes" id="UP001283341">
    <property type="component" value="Unassembled WGS sequence"/>
</dbReference>
<feature type="region of interest" description="Disordered" evidence="2">
    <location>
        <begin position="1"/>
        <end position="26"/>
    </location>
</feature>
<dbReference type="InterPro" id="IPR056884">
    <property type="entry name" value="NPHP3-like_N"/>
</dbReference>
<feature type="compositionally biased region" description="Low complexity" evidence="2">
    <location>
        <begin position="597"/>
        <end position="618"/>
    </location>
</feature>
<accession>A0AAE0IQT0</accession>
<name>A0AAE0IQT0_9PEZI</name>
<evidence type="ECO:0000313" key="5">
    <source>
        <dbReference type="Proteomes" id="UP001283341"/>
    </source>
</evidence>
<feature type="domain" description="Nephrocystin 3-like N-terminal" evidence="3">
    <location>
        <begin position="29"/>
        <end position="158"/>
    </location>
</feature>
<feature type="region of interest" description="Disordered" evidence="2">
    <location>
        <begin position="592"/>
        <end position="649"/>
    </location>
</feature>
<comment type="caution">
    <text evidence="4">The sequence shown here is derived from an EMBL/GenBank/DDBJ whole genome shotgun (WGS) entry which is preliminary data.</text>
</comment>
<dbReference type="Pfam" id="PF24883">
    <property type="entry name" value="NPHP3_N"/>
    <property type="match status" value="1"/>
</dbReference>
<proteinExistence type="predicted"/>
<dbReference type="PANTHER" id="PTHR10039">
    <property type="entry name" value="AMELOGENIN"/>
    <property type="match status" value="1"/>
</dbReference>
<evidence type="ECO:0000256" key="2">
    <source>
        <dbReference type="SAM" id="MobiDB-lite"/>
    </source>
</evidence>
<sequence length="649" mass="73062">MPSSIKKLMSKFSPTTHADSAEDEKRQAEKLDKFRSHVCSYFAPSDDRDLNRGKTKASDIHRTILRQLLAYIPRLKSSFWGRCRTLKNWLDSTSAGAATFDCAELGKFLHDALKSAERPVVLLIDDWDECEESARAELLKLFEDLLSRKAPHKLFISSGHDYTTLPTGANRIQIQPDQKRDHIIASYFVRLCSPSTHSKGHQIEKFSKMAKGSAIWLMAAAEHITMAVARRPMTLDELTYAVLIDAEVGRMLNLCAPKGSSSSGWLDKVAKSTRSNLLALLRPFITAAGDEHCTDTNPTLYFVHQSLQDLILHVMPQEWRKLAKECSRDADPALNLKRKYEYKGYVPKDAAFLHLLLFKRCMQYLLGLRECSRGELFSDVCRRDISYEPLIAVSRGASKGEGTPDKTTTTLPGPPSDFSPVEIGLGHFYTYAAWYWKQHLKHYRLNSDARFPCPQGFRTPTPGAKRYTDEVVTLCSTSGPHINNWVKLWRRSLREPGSLAAAAIWDLRPELEDIFDRFDNSSFNKADFNLSESVRQALMHLARHSDGPFMERLFRCKTTGRIISGRHAEGDDDPEGATVRFKENAAHAIDVAATSLDGPDSGRNSSRSSPPTTESSRPVQVTRRWTRKRGLRSEMKHGTCPTAGDQVAV</sequence>
<reference evidence="4" key="1">
    <citation type="journal article" date="2023" name="Mol. Phylogenet. Evol.">
        <title>Genome-scale phylogeny and comparative genomics of the fungal order Sordariales.</title>
        <authorList>
            <person name="Hensen N."/>
            <person name="Bonometti L."/>
            <person name="Westerberg I."/>
            <person name="Brannstrom I.O."/>
            <person name="Guillou S."/>
            <person name="Cros-Aarteil S."/>
            <person name="Calhoun S."/>
            <person name="Haridas S."/>
            <person name="Kuo A."/>
            <person name="Mondo S."/>
            <person name="Pangilinan J."/>
            <person name="Riley R."/>
            <person name="LaButti K."/>
            <person name="Andreopoulos B."/>
            <person name="Lipzen A."/>
            <person name="Chen C."/>
            <person name="Yan M."/>
            <person name="Daum C."/>
            <person name="Ng V."/>
            <person name="Clum A."/>
            <person name="Steindorff A."/>
            <person name="Ohm R.A."/>
            <person name="Martin F."/>
            <person name="Silar P."/>
            <person name="Natvig D.O."/>
            <person name="Lalanne C."/>
            <person name="Gautier V."/>
            <person name="Ament-Velasquez S.L."/>
            <person name="Kruys A."/>
            <person name="Hutchinson M.I."/>
            <person name="Powell A.J."/>
            <person name="Barry K."/>
            <person name="Miller A.N."/>
            <person name="Grigoriev I.V."/>
            <person name="Debuchy R."/>
            <person name="Gladieux P."/>
            <person name="Hiltunen Thoren M."/>
            <person name="Johannesson H."/>
        </authorList>
    </citation>
    <scope>NUCLEOTIDE SEQUENCE</scope>
    <source>
        <strain evidence="4">CBS 118394</strain>
    </source>
</reference>
<keyword evidence="1" id="KW-0677">Repeat</keyword>
<dbReference type="AlphaFoldDB" id="A0AAE0IQT0"/>
<evidence type="ECO:0000259" key="3">
    <source>
        <dbReference type="Pfam" id="PF24883"/>
    </source>
</evidence>
<gene>
    <name evidence="4" type="ORF">B0H66DRAFT_610644</name>
</gene>
<evidence type="ECO:0000313" key="4">
    <source>
        <dbReference type="EMBL" id="KAK3329653.1"/>
    </source>
</evidence>